<proteinExistence type="predicted"/>
<evidence type="ECO:0008006" key="4">
    <source>
        <dbReference type="Google" id="ProtNLM"/>
    </source>
</evidence>
<dbReference type="KEGG" id="saci:Sinac_5213"/>
<keyword evidence="1" id="KW-0732">Signal</keyword>
<dbReference type="RefSeq" id="WP_015248468.1">
    <property type="nucleotide sequence ID" value="NC_019892.1"/>
</dbReference>
<name>L0DKM0_SINAD</name>
<accession>L0DKM0</accession>
<evidence type="ECO:0000313" key="3">
    <source>
        <dbReference type="Proteomes" id="UP000010798"/>
    </source>
</evidence>
<organism evidence="2 3">
    <name type="scientific">Singulisphaera acidiphila (strain ATCC BAA-1392 / DSM 18658 / VKM B-2454 / MOB10)</name>
    <dbReference type="NCBI Taxonomy" id="886293"/>
    <lineage>
        <taxon>Bacteria</taxon>
        <taxon>Pseudomonadati</taxon>
        <taxon>Planctomycetota</taxon>
        <taxon>Planctomycetia</taxon>
        <taxon>Isosphaerales</taxon>
        <taxon>Isosphaeraceae</taxon>
        <taxon>Singulisphaera</taxon>
    </lineage>
</organism>
<feature type="signal peptide" evidence="1">
    <location>
        <begin position="1"/>
        <end position="24"/>
    </location>
</feature>
<dbReference type="HOGENOM" id="CLU_2791709_0_0_0"/>
<feature type="chain" id="PRO_5003940889" description="Secreted protein" evidence="1">
    <location>
        <begin position="25"/>
        <end position="69"/>
    </location>
</feature>
<protein>
    <recommendedName>
        <fullName evidence="4">Secreted protein</fullName>
    </recommendedName>
</protein>
<evidence type="ECO:0000256" key="1">
    <source>
        <dbReference type="SAM" id="SignalP"/>
    </source>
</evidence>
<gene>
    <name evidence="2" type="ordered locus">Sinac_5213</name>
</gene>
<dbReference type="EMBL" id="CP003364">
    <property type="protein sequence ID" value="AGA29365.1"/>
    <property type="molecule type" value="Genomic_DNA"/>
</dbReference>
<keyword evidence="3" id="KW-1185">Reference proteome</keyword>
<dbReference type="AlphaFoldDB" id="L0DKM0"/>
<reference evidence="2 3" key="1">
    <citation type="submission" date="2012-02" db="EMBL/GenBank/DDBJ databases">
        <title>Complete sequence of chromosome of Singulisphaera acidiphila DSM 18658.</title>
        <authorList>
            <consortium name="US DOE Joint Genome Institute (JGI-PGF)"/>
            <person name="Lucas S."/>
            <person name="Copeland A."/>
            <person name="Lapidus A."/>
            <person name="Glavina del Rio T."/>
            <person name="Dalin E."/>
            <person name="Tice H."/>
            <person name="Bruce D."/>
            <person name="Goodwin L."/>
            <person name="Pitluck S."/>
            <person name="Peters L."/>
            <person name="Ovchinnikova G."/>
            <person name="Chertkov O."/>
            <person name="Kyrpides N."/>
            <person name="Mavromatis K."/>
            <person name="Ivanova N."/>
            <person name="Brettin T."/>
            <person name="Detter J.C."/>
            <person name="Han C."/>
            <person name="Larimer F."/>
            <person name="Land M."/>
            <person name="Hauser L."/>
            <person name="Markowitz V."/>
            <person name="Cheng J.-F."/>
            <person name="Hugenholtz P."/>
            <person name="Woyke T."/>
            <person name="Wu D."/>
            <person name="Tindall B."/>
            <person name="Pomrenke H."/>
            <person name="Brambilla E."/>
            <person name="Klenk H.-P."/>
            <person name="Eisen J.A."/>
        </authorList>
    </citation>
    <scope>NUCLEOTIDE SEQUENCE [LARGE SCALE GENOMIC DNA]</scope>
    <source>
        <strain evidence="3">ATCC BAA-1392 / DSM 18658 / VKM B-2454 / MOB10</strain>
    </source>
</reference>
<evidence type="ECO:0000313" key="2">
    <source>
        <dbReference type="EMBL" id="AGA29365.1"/>
    </source>
</evidence>
<dbReference type="Proteomes" id="UP000010798">
    <property type="component" value="Chromosome"/>
</dbReference>
<sequence length="69" mass="7341">MTKQHSKLARWSGLSLVIMLVAMGSVCLPGCGGGETKEAASQAEYPAVNKAADDAQLEFMKNQGKKTKK</sequence>